<evidence type="ECO:0000256" key="9">
    <source>
        <dbReference type="ARBA" id="ARBA00022842"/>
    </source>
</evidence>
<accession>A0AAT9HKB8</accession>
<name>A0AAT9HKB8_9ACTN</name>
<evidence type="ECO:0000313" key="14">
    <source>
        <dbReference type="EMBL" id="BFO17810.1"/>
    </source>
</evidence>
<dbReference type="Pfam" id="PF19279">
    <property type="entry name" value="YegS_C"/>
    <property type="match status" value="1"/>
</dbReference>
<dbReference type="Gene3D" id="3.40.50.10330">
    <property type="entry name" value="Probable inorganic polyphosphate/atp-NAD kinase, domain 1"/>
    <property type="match status" value="1"/>
</dbReference>
<evidence type="ECO:0000256" key="3">
    <source>
        <dbReference type="ARBA" id="ARBA00022516"/>
    </source>
</evidence>
<keyword evidence="10" id="KW-0443">Lipid metabolism</keyword>
<dbReference type="PROSITE" id="PS50146">
    <property type="entry name" value="DAGK"/>
    <property type="match status" value="1"/>
</dbReference>
<dbReference type="GO" id="GO:0008654">
    <property type="term" value="P:phospholipid biosynthetic process"/>
    <property type="evidence" value="ECO:0007669"/>
    <property type="project" value="UniProtKB-KW"/>
</dbReference>
<keyword evidence="7 14" id="KW-0418">Kinase</keyword>
<dbReference type="InterPro" id="IPR045540">
    <property type="entry name" value="YegS/DAGK_C"/>
</dbReference>
<evidence type="ECO:0000256" key="2">
    <source>
        <dbReference type="ARBA" id="ARBA00005983"/>
    </source>
</evidence>
<dbReference type="PANTHER" id="PTHR12358">
    <property type="entry name" value="SPHINGOSINE KINASE"/>
    <property type="match status" value="1"/>
</dbReference>
<dbReference type="GO" id="GO:0046872">
    <property type="term" value="F:metal ion binding"/>
    <property type="evidence" value="ECO:0007669"/>
    <property type="project" value="UniProtKB-KW"/>
</dbReference>
<evidence type="ECO:0000259" key="13">
    <source>
        <dbReference type="PROSITE" id="PS50146"/>
    </source>
</evidence>
<keyword evidence="8" id="KW-0067">ATP-binding</keyword>
<organism evidence="14">
    <name type="scientific">Streptomyces haneummycinicus</name>
    <dbReference type="NCBI Taxonomy" id="3074435"/>
    <lineage>
        <taxon>Bacteria</taxon>
        <taxon>Bacillati</taxon>
        <taxon>Actinomycetota</taxon>
        <taxon>Actinomycetes</taxon>
        <taxon>Kitasatosporales</taxon>
        <taxon>Streptomycetaceae</taxon>
        <taxon>Streptomyces</taxon>
    </lineage>
</organism>
<keyword evidence="6" id="KW-0547">Nucleotide-binding</keyword>
<keyword evidence="3" id="KW-0444">Lipid biosynthesis</keyword>
<sequence length="293" mass="30576">MRQFTAVVNPTAGAAATAAAALLALARLLREEGAGLRTEYSRSLAHARQLAREAGQEGRIVLAVGGDGVAGGVGGALSGTGAVLGLVPAGRGNDFARALGLPRDPAALAGVLLHAAPRPVDTVEVGSAVHDRTVVLGSVYAGVDALANRHANRSLLRGSAAYYAGGLRAVTTWRAARYRVTVDGEEITHTGYTVVAANSGYYGSGRLVAPDARVDDGLLDVVLIREAPRRLFFALMNELRTGAHVQRPQVRILRGREIRIAADREVPYGADGEVDAVLPVTVRVLPGALRVLY</sequence>
<dbReference type="InterPro" id="IPR016064">
    <property type="entry name" value="NAD/diacylglycerol_kinase_sf"/>
</dbReference>
<dbReference type="Pfam" id="PF00781">
    <property type="entry name" value="DAGK_cat"/>
    <property type="match status" value="1"/>
</dbReference>
<protein>
    <submittedName>
        <fullName evidence="14">Diacylglycerol kinase family protein</fullName>
    </submittedName>
</protein>
<keyword evidence="9" id="KW-0460">Magnesium</keyword>
<dbReference type="InterPro" id="IPR017438">
    <property type="entry name" value="ATP-NAD_kinase_N"/>
</dbReference>
<evidence type="ECO:0000256" key="6">
    <source>
        <dbReference type="ARBA" id="ARBA00022741"/>
    </source>
</evidence>
<keyword evidence="5" id="KW-0479">Metal-binding</keyword>
<evidence type="ECO:0000256" key="11">
    <source>
        <dbReference type="ARBA" id="ARBA00023209"/>
    </source>
</evidence>
<keyword evidence="4" id="KW-0808">Transferase</keyword>
<gene>
    <name evidence="14" type="ORF">SHKM778_41980</name>
</gene>
<dbReference type="Gene3D" id="2.60.200.40">
    <property type="match status" value="1"/>
</dbReference>
<evidence type="ECO:0000256" key="1">
    <source>
        <dbReference type="ARBA" id="ARBA00001946"/>
    </source>
</evidence>
<dbReference type="PANTHER" id="PTHR12358:SF106">
    <property type="entry name" value="LIPID KINASE YEGS"/>
    <property type="match status" value="1"/>
</dbReference>
<keyword evidence="11" id="KW-0594">Phospholipid biosynthesis</keyword>
<dbReference type="NCBIfam" id="TIGR00147">
    <property type="entry name" value="YegS/Rv2252/BmrU family lipid kinase"/>
    <property type="match status" value="1"/>
</dbReference>
<dbReference type="InterPro" id="IPR050187">
    <property type="entry name" value="Lipid_Phosphate_FormReg"/>
</dbReference>
<evidence type="ECO:0000256" key="10">
    <source>
        <dbReference type="ARBA" id="ARBA00023098"/>
    </source>
</evidence>
<dbReference type="InterPro" id="IPR005218">
    <property type="entry name" value="Diacylglycerol/lipid_kinase"/>
</dbReference>
<feature type="domain" description="DAGKc" evidence="13">
    <location>
        <begin position="1"/>
        <end position="129"/>
    </location>
</feature>
<reference evidence="14" key="1">
    <citation type="submission" date="2024-06" db="EMBL/GenBank/DDBJ databases">
        <authorList>
            <consortium name="consrtm"/>
            <person name="Uemura M."/>
            <person name="Terahara T."/>
        </authorList>
    </citation>
    <scope>NUCLEOTIDE SEQUENCE</scope>
    <source>
        <strain evidence="14">KM77-8</strain>
    </source>
</reference>
<evidence type="ECO:0000256" key="8">
    <source>
        <dbReference type="ARBA" id="ARBA00022840"/>
    </source>
</evidence>
<proteinExistence type="inferred from homology"/>
<keyword evidence="12" id="KW-1208">Phospholipid metabolism</keyword>
<dbReference type="InterPro" id="IPR001206">
    <property type="entry name" value="Diacylglycerol_kinase_cat_dom"/>
</dbReference>
<evidence type="ECO:0000256" key="12">
    <source>
        <dbReference type="ARBA" id="ARBA00023264"/>
    </source>
</evidence>
<evidence type="ECO:0000256" key="5">
    <source>
        <dbReference type="ARBA" id="ARBA00022723"/>
    </source>
</evidence>
<dbReference type="SUPFAM" id="SSF111331">
    <property type="entry name" value="NAD kinase/diacylglycerol kinase-like"/>
    <property type="match status" value="1"/>
</dbReference>
<dbReference type="GO" id="GO:0004143">
    <property type="term" value="F:ATP-dependent diacylglycerol kinase activity"/>
    <property type="evidence" value="ECO:0007669"/>
    <property type="project" value="TreeGrafter"/>
</dbReference>
<reference evidence="14" key="2">
    <citation type="submission" date="2024-07" db="EMBL/GenBank/DDBJ databases">
        <title>Streptomyces haneummycinica sp. nov., a new antibiotic-producing actinobacterium isolated from marine sediment.</title>
        <authorList>
            <person name="Uemura M."/>
            <person name="Hamada M."/>
            <person name="Hirano S."/>
            <person name="Kobayashi K."/>
            <person name="Ohshiro T."/>
            <person name="Kobayashi T."/>
            <person name="Terahara T."/>
        </authorList>
    </citation>
    <scope>NUCLEOTIDE SEQUENCE</scope>
    <source>
        <strain evidence="14">KM77-8</strain>
    </source>
</reference>
<comment type="similarity">
    <text evidence="2">Belongs to the diacylglycerol/lipid kinase family.</text>
</comment>
<evidence type="ECO:0000256" key="7">
    <source>
        <dbReference type="ARBA" id="ARBA00022777"/>
    </source>
</evidence>
<dbReference type="GO" id="GO:0005886">
    <property type="term" value="C:plasma membrane"/>
    <property type="evidence" value="ECO:0007669"/>
    <property type="project" value="TreeGrafter"/>
</dbReference>
<dbReference type="EMBL" id="AP035768">
    <property type="protein sequence ID" value="BFO17810.1"/>
    <property type="molecule type" value="Genomic_DNA"/>
</dbReference>
<comment type="cofactor">
    <cofactor evidence="1">
        <name>Mg(2+)</name>
        <dbReference type="ChEBI" id="CHEBI:18420"/>
    </cofactor>
</comment>
<evidence type="ECO:0000256" key="4">
    <source>
        <dbReference type="ARBA" id="ARBA00022679"/>
    </source>
</evidence>
<dbReference type="AlphaFoldDB" id="A0AAT9HKB8"/>
<dbReference type="GO" id="GO:0005524">
    <property type="term" value="F:ATP binding"/>
    <property type="evidence" value="ECO:0007669"/>
    <property type="project" value="UniProtKB-KW"/>
</dbReference>